<dbReference type="EMBL" id="VWSF01000010">
    <property type="protein sequence ID" value="KAA5544871.1"/>
    <property type="molecule type" value="Genomic_DNA"/>
</dbReference>
<dbReference type="NCBIfam" id="TIGR04183">
    <property type="entry name" value="Por_Secre_tail"/>
    <property type="match status" value="1"/>
</dbReference>
<evidence type="ECO:0000313" key="2">
    <source>
        <dbReference type="Proteomes" id="UP000323426"/>
    </source>
</evidence>
<dbReference type="PANTHER" id="PTHR35399:SF2">
    <property type="entry name" value="DUF839 DOMAIN-CONTAINING PROTEIN"/>
    <property type="match status" value="1"/>
</dbReference>
<protein>
    <submittedName>
        <fullName evidence="1">DUF839 domain-containing protein</fullName>
    </submittedName>
</protein>
<gene>
    <name evidence="1" type="ORF">F0145_14415</name>
</gene>
<accession>A0A5M6DBF7</accession>
<dbReference type="InterPro" id="IPR026444">
    <property type="entry name" value="Secre_tail"/>
</dbReference>
<comment type="caution">
    <text evidence="1">The sequence shown here is derived from an EMBL/GenBank/DDBJ whole genome shotgun (WGS) entry which is preliminary data.</text>
</comment>
<dbReference type="InterPro" id="IPR011042">
    <property type="entry name" value="6-blade_b-propeller_TolB-like"/>
</dbReference>
<dbReference type="Proteomes" id="UP000323426">
    <property type="component" value="Unassembled WGS sequence"/>
</dbReference>
<dbReference type="Pfam" id="PF05787">
    <property type="entry name" value="PhoX"/>
    <property type="match status" value="1"/>
</dbReference>
<dbReference type="InterPro" id="IPR008557">
    <property type="entry name" value="PhoX"/>
</dbReference>
<dbReference type="SUPFAM" id="SSF75011">
    <property type="entry name" value="3-carboxy-cis,cis-mucoante lactonizing enzyme"/>
    <property type="match status" value="1"/>
</dbReference>
<dbReference type="AlphaFoldDB" id="A0A5M6DBF7"/>
<dbReference type="Gene3D" id="2.120.10.30">
    <property type="entry name" value="TolB, C-terminal domain"/>
    <property type="match status" value="1"/>
</dbReference>
<keyword evidence="2" id="KW-1185">Reference proteome</keyword>
<evidence type="ECO:0000313" key="1">
    <source>
        <dbReference type="EMBL" id="KAA5544871.1"/>
    </source>
</evidence>
<dbReference type="PANTHER" id="PTHR35399">
    <property type="entry name" value="SLR8030 PROTEIN"/>
    <property type="match status" value="1"/>
</dbReference>
<organism evidence="1 2">
    <name type="scientific">Adhaeribacter rhizoryzae</name>
    <dbReference type="NCBI Taxonomy" id="2607907"/>
    <lineage>
        <taxon>Bacteria</taxon>
        <taxon>Pseudomonadati</taxon>
        <taxon>Bacteroidota</taxon>
        <taxon>Cytophagia</taxon>
        <taxon>Cytophagales</taxon>
        <taxon>Hymenobacteraceae</taxon>
        <taxon>Adhaeribacter</taxon>
    </lineage>
</organism>
<dbReference type="RefSeq" id="WP_150089119.1">
    <property type="nucleotide sequence ID" value="NZ_VWSF01000010.1"/>
</dbReference>
<name>A0A5M6DBF7_9BACT</name>
<reference evidence="1 2" key="1">
    <citation type="submission" date="2019-09" db="EMBL/GenBank/DDBJ databases">
        <title>Genome sequence and assembly of Adhaeribacter sp.</title>
        <authorList>
            <person name="Chhetri G."/>
        </authorList>
    </citation>
    <scope>NUCLEOTIDE SEQUENCE [LARGE SCALE GENOMIC DNA]</scope>
    <source>
        <strain evidence="1 2">DK36</strain>
    </source>
</reference>
<proteinExistence type="predicted"/>
<sequence length="551" mass="60101">MNKFYEGLFVTAMVTAGAICSQQAVAQTKKNAEAGVPAKNKIGSFISVQPTGQTSTTVIPFETHSFQLLAKSRLTTYPDGSLMPIGNDFTAFVGKNGSSKEGYLSINHENTPGGVSILDLHLDEAQNNWVVDAVRKVDFSPLVQTTRNCSGGITPWGTVITSEETTTRADLNGDGYEDVGWQVEIDPVSGKIMDYDGDGKPDKLWAMGRMSHENIAISQDRRTIYQAEDGGSNGVYKFVADEEGNLSEGKLYVLKRDSETATTGTWVQVPNTTKADRNNTYVIGRSLGTNWRNPEDIEFGPDGKMYFTTKGTGDIWRFKDNGATVSEIEAWVTRQEYEITYNGGTQKEDWNTGIDNLTFDGEGNLWALQDGGNDNVWVIRPDHTPENPKVELFMTTPAGSEPTGLTFSPDFKYGFISLQNASSANATVTLDAAGNEVVFNTATTIVFARNQFLGKNGKGPKSQVSANLTAYPNPFVNNSQVKVNMPTDADAVLEVYNMKGLKVATLAQGLLKKGEHTFSFNPGTTANDIIYLVRLKVAGQEISTRIIRAEN</sequence>